<gene>
    <name evidence="2" type="ORF">GNQ48_18830</name>
    <name evidence="3" type="ORF">L4V69_37370</name>
</gene>
<keyword evidence="1" id="KW-0732">Signal</keyword>
<dbReference type="Proteomes" id="UP001297540">
    <property type="component" value="Chromosome"/>
</dbReference>
<dbReference type="RefSeq" id="WP_003097081.1">
    <property type="nucleotide sequence ID" value="NZ_AP014622.1"/>
</dbReference>
<dbReference type="EMBL" id="WOAD01000016">
    <property type="protein sequence ID" value="MUI37062.1"/>
    <property type="molecule type" value="Genomic_DNA"/>
</dbReference>
<proteinExistence type="predicted"/>
<sequence>MRPFLFFLSCLPGLALAEACIVHSQAKNLDVKVCQQNRSIPAKLFREGFCQPQLQGQKVEVAFAEECPTGAFGVCRDARVPNAPYRQDIFYYGIATDARYLEPFCASQSQGRWEEPSAAKKP</sequence>
<evidence type="ECO:0000313" key="4">
    <source>
        <dbReference type="Proteomes" id="UP000433532"/>
    </source>
</evidence>
<feature type="signal peptide" evidence="1">
    <location>
        <begin position="1"/>
        <end position="17"/>
    </location>
</feature>
<evidence type="ECO:0000313" key="2">
    <source>
        <dbReference type="EMBL" id="MUI37062.1"/>
    </source>
</evidence>
<reference evidence="3" key="2">
    <citation type="submission" date="2023-06" db="EMBL/GenBank/DDBJ databases">
        <authorList>
            <consortium name="Clinical and Environmental Microbiology Branch: Whole genome sequencing antimicrobial resistance pathogens in the healthcare setting"/>
        </authorList>
    </citation>
    <scope>NUCLEOTIDE SEQUENCE</scope>
    <source>
        <strain evidence="3">2021CK-01020</strain>
    </source>
</reference>
<dbReference type="KEGG" id="paeb:NCGM1900_6394"/>
<accession>A0A071KWC8</accession>
<dbReference type="AlphaFoldDB" id="A0A071KWC8"/>
<evidence type="ECO:0000313" key="3">
    <source>
        <dbReference type="EMBL" id="WOS78083.1"/>
    </source>
</evidence>
<evidence type="ECO:0000256" key="1">
    <source>
        <dbReference type="SAM" id="SignalP"/>
    </source>
</evidence>
<protein>
    <submittedName>
        <fullName evidence="2">NADH:ubiquinone oxidoreductase</fullName>
    </submittedName>
</protein>
<dbReference type="Proteomes" id="UP000433532">
    <property type="component" value="Unassembled WGS sequence"/>
</dbReference>
<name>A0A071KWC8_PSEAI</name>
<reference evidence="2 4" key="1">
    <citation type="submission" date="2019-11" db="EMBL/GenBank/DDBJ databases">
        <title>Genomes of ocular Pseudomonas aeruginosa isolates.</title>
        <authorList>
            <person name="Khan M."/>
            <person name="Rice S.A."/>
            <person name="Willcox M.D.P."/>
            <person name="Stapleton F."/>
        </authorList>
    </citation>
    <scope>NUCLEOTIDE SEQUENCE [LARGE SCALE GENOMIC DNA]</scope>
    <source>
        <strain evidence="2 4">PA221</strain>
    </source>
</reference>
<organism evidence="2 4">
    <name type="scientific">Pseudomonas aeruginosa</name>
    <dbReference type="NCBI Taxonomy" id="287"/>
    <lineage>
        <taxon>Bacteria</taxon>
        <taxon>Pseudomonadati</taxon>
        <taxon>Pseudomonadota</taxon>
        <taxon>Gammaproteobacteria</taxon>
        <taxon>Pseudomonadales</taxon>
        <taxon>Pseudomonadaceae</taxon>
        <taxon>Pseudomonas</taxon>
    </lineage>
</organism>
<dbReference type="EMBL" id="CP136986">
    <property type="protein sequence ID" value="WOS78083.1"/>
    <property type="molecule type" value="Genomic_DNA"/>
</dbReference>
<feature type="chain" id="PRO_5015027752" evidence="1">
    <location>
        <begin position="18"/>
        <end position="122"/>
    </location>
</feature>
<keyword evidence="2" id="KW-0830">Ubiquinone</keyword>
<reference evidence="3" key="3">
    <citation type="submission" date="2023-10" db="EMBL/GenBank/DDBJ databases">
        <title>Pathogen: clinical or host-associated sample.</title>
        <authorList>
            <person name="Hergert J."/>
            <person name="Casey R."/>
            <person name="Wagner J."/>
            <person name="Young E.L."/>
            <person name="Oakeson K.F."/>
        </authorList>
    </citation>
    <scope>NUCLEOTIDE SEQUENCE</scope>
    <source>
        <strain evidence="3">2021CK-01020</strain>
    </source>
</reference>